<comment type="caution">
    <text evidence="1">The sequence shown here is derived from an EMBL/GenBank/DDBJ whole genome shotgun (WGS) entry which is preliminary data.</text>
</comment>
<reference evidence="1 2" key="1">
    <citation type="submission" date="2024-03" db="EMBL/GenBank/DDBJ databases">
        <title>Human intestinal bacterial collection.</title>
        <authorList>
            <person name="Pauvert C."/>
            <person name="Hitch T.C.A."/>
            <person name="Clavel T."/>
        </authorList>
    </citation>
    <scope>NUCLEOTIDE SEQUENCE [LARGE SCALE GENOMIC DNA]</scope>
    <source>
        <strain evidence="1 2">CLA-JM-H16</strain>
    </source>
</reference>
<accession>A0ABV1BCE8</accession>
<protein>
    <submittedName>
        <fullName evidence="1">PqqD family protein</fullName>
    </submittedName>
</protein>
<dbReference type="RefSeq" id="WP_349056222.1">
    <property type="nucleotide sequence ID" value="NZ_JBBMEJ010000004.1"/>
</dbReference>
<name>A0ABV1BCE8_9FIRM</name>
<organism evidence="1 2">
    <name type="scientific">Blautia aquisgranensis</name>
    <dbReference type="NCBI Taxonomy" id="3133153"/>
    <lineage>
        <taxon>Bacteria</taxon>
        <taxon>Bacillati</taxon>
        <taxon>Bacillota</taxon>
        <taxon>Clostridia</taxon>
        <taxon>Lachnospirales</taxon>
        <taxon>Lachnospiraceae</taxon>
        <taxon>Blautia</taxon>
    </lineage>
</organism>
<dbReference type="Proteomes" id="UP001473063">
    <property type="component" value="Unassembled WGS sequence"/>
</dbReference>
<dbReference type="InterPro" id="IPR008792">
    <property type="entry name" value="PQQD"/>
</dbReference>
<dbReference type="Pfam" id="PF05402">
    <property type="entry name" value="PqqD"/>
    <property type="match status" value="1"/>
</dbReference>
<gene>
    <name evidence="1" type="ORF">WMO28_04900</name>
</gene>
<evidence type="ECO:0000313" key="1">
    <source>
        <dbReference type="EMBL" id="MEQ2370293.1"/>
    </source>
</evidence>
<evidence type="ECO:0000313" key="2">
    <source>
        <dbReference type="Proteomes" id="UP001473063"/>
    </source>
</evidence>
<sequence>MKIKENYVMREVAGQAIVIAIGEESERFKGMINLNRTGRDVWLYMEKGLDSDEIAKKISEKYEVDLNVAKHDIESMIDRLYKAGVLEK</sequence>
<dbReference type="InterPro" id="IPR041881">
    <property type="entry name" value="PqqD_sf"/>
</dbReference>
<dbReference type="Gene3D" id="1.10.10.1150">
    <property type="entry name" value="Coenzyme PQQ synthesis protein D (PqqD)"/>
    <property type="match status" value="1"/>
</dbReference>
<keyword evidence="2" id="KW-1185">Reference proteome</keyword>
<dbReference type="EMBL" id="JBBMEJ010000004">
    <property type="protein sequence ID" value="MEQ2370293.1"/>
    <property type="molecule type" value="Genomic_DNA"/>
</dbReference>
<proteinExistence type="predicted"/>